<organism evidence="3 4">
    <name type="scientific">Dysosmobacter segnis</name>
    <dbReference type="NCBI Taxonomy" id="2763042"/>
    <lineage>
        <taxon>Bacteria</taxon>
        <taxon>Bacillati</taxon>
        <taxon>Bacillota</taxon>
        <taxon>Clostridia</taxon>
        <taxon>Eubacteriales</taxon>
        <taxon>Oscillospiraceae</taxon>
        <taxon>Dysosmobacter</taxon>
    </lineage>
</organism>
<dbReference type="EMBL" id="JACOQI010000012">
    <property type="protein sequence ID" value="MBC5771068.1"/>
    <property type="molecule type" value="Genomic_DNA"/>
</dbReference>
<dbReference type="InterPro" id="IPR008756">
    <property type="entry name" value="Peptidase_M56"/>
</dbReference>
<dbReference type="CDD" id="cd07341">
    <property type="entry name" value="M56_BlaR1_MecR1_like"/>
    <property type="match status" value="1"/>
</dbReference>
<comment type="caution">
    <text evidence="3">The sequence shown here is derived from an EMBL/GenBank/DDBJ whole genome shotgun (WGS) entry which is preliminary data.</text>
</comment>
<dbReference type="InterPro" id="IPR052173">
    <property type="entry name" value="Beta-lactam_resp_regulator"/>
</dbReference>
<feature type="transmembrane region" description="Helical" evidence="1">
    <location>
        <begin position="12"/>
        <end position="30"/>
    </location>
</feature>
<feature type="transmembrane region" description="Helical" evidence="1">
    <location>
        <begin position="37"/>
        <end position="56"/>
    </location>
</feature>
<dbReference type="Proteomes" id="UP000620327">
    <property type="component" value="Unassembled WGS sequence"/>
</dbReference>
<reference evidence="3" key="1">
    <citation type="submission" date="2020-08" db="EMBL/GenBank/DDBJ databases">
        <title>Genome public.</title>
        <authorList>
            <person name="Liu C."/>
            <person name="Sun Q."/>
        </authorList>
    </citation>
    <scope>NUCLEOTIDE SEQUENCE</scope>
    <source>
        <strain evidence="3">BX15</strain>
    </source>
</reference>
<evidence type="ECO:0000256" key="1">
    <source>
        <dbReference type="SAM" id="Phobius"/>
    </source>
</evidence>
<dbReference type="PANTHER" id="PTHR34978">
    <property type="entry name" value="POSSIBLE SENSOR-TRANSDUCER PROTEIN BLAR"/>
    <property type="match status" value="1"/>
</dbReference>
<name>A0A923S8B8_9FIRM</name>
<keyword evidence="1" id="KW-0812">Transmembrane</keyword>
<dbReference type="PANTHER" id="PTHR34978:SF3">
    <property type="entry name" value="SLR0241 PROTEIN"/>
    <property type="match status" value="1"/>
</dbReference>
<keyword evidence="4" id="KW-1185">Reference proteome</keyword>
<gene>
    <name evidence="3" type="ORF">H8Z83_12190</name>
</gene>
<keyword evidence="1" id="KW-0472">Membrane</keyword>
<sequence length="302" mass="33746">MFFYTFMPKLFNMSLTASVAIVFVILLRLLLKKAPKVISYALWGVVLFRLLCPVSIGSSFSVYNLFDAPAQESGTITSVIEYVPSNIVHTEYPSVARPVPGISDAINEALPQGREQLVADPLEAPMSIATYVWMIGVLVMVIYSIVSYIRLRRKLSVVVPLRDNIFIADDIKSPFVVGLFRPKIYLPCNLSDKEQEYIILHEQHHIKRLDHVMKALAFFALAIHWFNPLVWAAFILASKDMEMSCDEAVIHKVGGDVRADYSASLLTLATGRRIIAGTPLAFGEGDTKGRINNSFLTYSQTL</sequence>
<evidence type="ECO:0000313" key="3">
    <source>
        <dbReference type="EMBL" id="MBC5771068.1"/>
    </source>
</evidence>
<feature type="domain" description="Peptidase M56" evidence="2">
    <location>
        <begin position="9"/>
        <end position="292"/>
    </location>
</feature>
<evidence type="ECO:0000313" key="4">
    <source>
        <dbReference type="Proteomes" id="UP000620327"/>
    </source>
</evidence>
<dbReference type="Pfam" id="PF05569">
    <property type="entry name" value="Peptidase_M56"/>
    <property type="match status" value="1"/>
</dbReference>
<proteinExistence type="predicted"/>
<evidence type="ECO:0000259" key="2">
    <source>
        <dbReference type="Pfam" id="PF05569"/>
    </source>
</evidence>
<feature type="transmembrane region" description="Helical" evidence="1">
    <location>
        <begin position="215"/>
        <end position="237"/>
    </location>
</feature>
<keyword evidence="1" id="KW-1133">Transmembrane helix</keyword>
<dbReference type="AlphaFoldDB" id="A0A923S8B8"/>
<protein>
    <recommendedName>
        <fullName evidence="2">Peptidase M56 domain-containing protein</fullName>
    </recommendedName>
</protein>
<dbReference type="RefSeq" id="WP_187015296.1">
    <property type="nucleotide sequence ID" value="NZ_JACOQI010000012.1"/>
</dbReference>
<feature type="transmembrane region" description="Helical" evidence="1">
    <location>
        <begin position="128"/>
        <end position="146"/>
    </location>
</feature>
<accession>A0A923S8B8</accession>